<dbReference type="Proteomes" id="UP001295444">
    <property type="component" value="Chromosome 09"/>
</dbReference>
<dbReference type="AlphaFoldDB" id="A0AAD1T3V0"/>
<sequence>MVLIPSQTPPTILMAMLDQIPTWRPISYPHRWATTCPPTMNGTAEAEGGRDEAEELELLPSDLIDAGFAPNRSPLPTAILYNGLKTAEEGNTVLNDTTARSN</sequence>
<proteinExistence type="predicted"/>
<reference evidence="1" key="1">
    <citation type="submission" date="2022-03" db="EMBL/GenBank/DDBJ databases">
        <authorList>
            <person name="Alioto T."/>
            <person name="Alioto T."/>
            <person name="Gomez Garrido J."/>
        </authorList>
    </citation>
    <scope>NUCLEOTIDE SEQUENCE</scope>
</reference>
<organism evidence="1 2">
    <name type="scientific">Pelobates cultripes</name>
    <name type="common">Western spadefoot toad</name>
    <dbReference type="NCBI Taxonomy" id="61616"/>
    <lineage>
        <taxon>Eukaryota</taxon>
        <taxon>Metazoa</taxon>
        <taxon>Chordata</taxon>
        <taxon>Craniata</taxon>
        <taxon>Vertebrata</taxon>
        <taxon>Euteleostomi</taxon>
        <taxon>Amphibia</taxon>
        <taxon>Batrachia</taxon>
        <taxon>Anura</taxon>
        <taxon>Pelobatoidea</taxon>
        <taxon>Pelobatidae</taxon>
        <taxon>Pelobates</taxon>
    </lineage>
</organism>
<protein>
    <submittedName>
        <fullName evidence="1">Uncharacterized protein</fullName>
    </submittedName>
</protein>
<name>A0AAD1T3V0_PELCU</name>
<accession>A0AAD1T3V0</accession>
<evidence type="ECO:0000313" key="2">
    <source>
        <dbReference type="Proteomes" id="UP001295444"/>
    </source>
</evidence>
<evidence type="ECO:0000313" key="1">
    <source>
        <dbReference type="EMBL" id="CAH2315461.1"/>
    </source>
</evidence>
<dbReference type="EMBL" id="OW240920">
    <property type="protein sequence ID" value="CAH2315461.1"/>
    <property type="molecule type" value="Genomic_DNA"/>
</dbReference>
<gene>
    <name evidence="1" type="ORF">PECUL_23A033495</name>
</gene>
<keyword evidence="2" id="KW-1185">Reference proteome</keyword>